<dbReference type="EMBL" id="ML220172">
    <property type="protein sequence ID" value="TGZ76610.1"/>
    <property type="molecule type" value="Genomic_DNA"/>
</dbReference>
<dbReference type="OrthoDB" id="5316756at2759"/>
<reference evidence="1 2" key="1">
    <citation type="submission" date="2019-04" db="EMBL/GenBank/DDBJ databases">
        <title>Comparative genomics and transcriptomics to analyze fruiting body development in filamentous ascomycetes.</title>
        <authorList>
            <consortium name="DOE Joint Genome Institute"/>
            <person name="Lutkenhaus R."/>
            <person name="Traeger S."/>
            <person name="Breuer J."/>
            <person name="Kuo A."/>
            <person name="Lipzen A."/>
            <person name="Pangilinan J."/>
            <person name="Dilworth D."/>
            <person name="Sandor L."/>
            <person name="Poggeler S."/>
            <person name="Barry K."/>
            <person name="Grigoriev I.V."/>
            <person name="Nowrousian M."/>
        </authorList>
    </citation>
    <scope>NUCLEOTIDE SEQUENCE [LARGE SCALE GENOMIC DNA]</scope>
    <source>
        <strain evidence="1 2">CBS 389.68</strain>
    </source>
</reference>
<dbReference type="STRING" id="341454.A0A4S2MI96"/>
<accession>A0A4S2MI96</accession>
<evidence type="ECO:0000313" key="1">
    <source>
        <dbReference type="EMBL" id="TGZ76610.1"/>
    </source>
</evidence>
<proteinExistence type="predicted"/>
<keyword evidence="2" id="KW-1185">Reference proteome</keyword>
<sequence>ESKQMFYSNLRWRGYPADKLALWFQEVNYKARISVLQRAGTKRQERDIPLLIPSEYNLVWNYVDLKRVFETMTDTWKQHGVDTSCLQGPLIKSLRRTENFADKFSVWNIELLK</sequence>
<dbReference type="InParanoid" id="A0A4S2MI96"/>
<feature type="non-terminal residue" evidence="1">
    <location>
        <position position="113"/>
    </location>
</feature>
<protein>
    <submittedName>
        <fullName evidence="1">Uncharacterized protein</fullName>
    </submittedName>
</protein>
<dbReference type="AlphaFoldDB" id="A0A4S2MI96"/>
<feature type="non-terminal residue" evidence="1">
    <location>
        <position position="1"/>
    </location>
</feature>
<gene>
    <name evidence="1" type="ORF">EX30DRAFT_287839</name>
</gene>
<evidence type="ECO:0000313" key="2">
    <source>
        <dbReference type="Proteomes" id="UP000298138"/>
    </source>
</evidence>
<name>A0A4S2MI96_9PEZI</name>
<dbReference type="Proteomes" id="UP000298138">
    <property type="component" value="Unassembled WGS sequence"/>
</dbReference>
<organism evidence="1 2">
    <name type="scientific">Ascodesmis nigricans</name>
    <dbReference type="NCBI Taxonomy" id="341454"/>
    <lineage>
        <taxon>Eukaryota</taxon>
        <taxon>Fungi</taxon>
        <taxon>Dikarya</taxon>
        <taxon>Ascomycota</taxon>
        <taxon>Pezizomycotina</taxon>
        <taxon>Pezizomycetes</taxon>
        <taxon>Pezizales</taxon>
        <taxon>Ascodesmidaceae</taxon>
        <taxon>Ascodesmis</taxon>
    </lineage>
</organism>